<sequence length="59" mass="6861">MGREPVRGDRAKAVVSHLLAFERRQRYDASAGSSLPWLYGIATNPVHRRRHDEVRQYRA</sequence>
<dbReference type="KEGG" id="kqi:F1D05_37780"/>
<proteinExistence type="predicted"/>
<protein>
    <submittedName>
        <fullName evidence="1">Uncharacterized protein</fullName>
    </submittedName>
</protein>
<dbReference type="RefSeq" id="WP_185445015.1">
    <property type="nucleotide sequence ID" value="NZ_CP043661.1"/>
</dbReference>
<reference evidence="1 2" key="2">
    <citation type="journal article" date="2020" name="Microbiol. Resour. Announc.">
        <title>Antarctic desert soil bacteria exhibit high novel natural product potential, evaluated through long-read genome sequencing and comparative genomics.</title>
        <authorList>
            <person name="Benaud N."/>
            <person name="Edwards R.J."/>
            <person name="Amos T.G."/>
            <person name="D'Agostino P.M."/>
            <person name="Gutierrez-Chavez C."/>
            <person name="Montgomery K."/>
            <person name="Nicetic I."/>
            <person name="Ferrari B.C."/>
        </authorList>
    </citation>
    <scope>NUCLEOTIDE SEQUENCE [LARGE SCALE GENOMIC DNA]</scope>
    <source>
        <strain evidence="1 2">SPB151</strain>
    </source>
</reference>
<keyword evidence="2" id="KW-1185">Reference proteome</keyword>
<dbReference type="Proteomes" id="UP000515563">
    <property type="component" value="Chromosome"/>
</dbReference>
<dbReference type="EMBL" id="CP043661">
    <property type="protein sequence ID" value="QNE22603.1"/>
    <property type="molecule type" value="Genomic_DNA"/>
</dbReference>
<accession>A0A7G6X8N8</accession>
<gene>
    <name evidence="1" type="ORF">F1D05_37780</name>
</gene>
<organism evidence="1 2">
    <name type="scientific">Kribbella qitaiheensis</name>
    <dbReference type="NCBI Taxonomy" id="1544730"/>
    <lineage>
        <taxon>Bacteria</taxon>
        <taxon>Bacillati</taxon>
        <taxon>Actinomycetota</taxon>
        <taxon>Actinomycetes</taxon>
        <taxon>Propionibacteriales</taxon>
        <taxon>Kribbellaceae</taxon>
        <taxon>Kribbella</taxon>
    </lineage>
</organism>
<dbReference type="AlphaFoldDB" id="A0A7G6X8N8"/>
<name>A0A7G6X8N8_9ACTN</name>
<reference evidence="2" key="1">
    <citation type="submission" date="2019-09" db="EMBL/GenBank/DDBJ databases">
        <title>Antimicrobial potential of Antarctic Bacteria.</title>
        <authorList>
            <person name="Benaud N."/>
            <person name="Edwards R.J."/>
            <person name="Ferrari B.C."/>
        </authorList>
    </citation>
    <scope>NUCLEOTIDE SEQUENCE [LARGE SCALE GENOMIC DNA]</scope>
    <source>
        <strain evidence="2">SPB151</strain>
    </source>
</reference>
<evidence type="ECO:0000313" key="1">
    <source>
        <dbReference type="EMBL" id="QNE22603.1"/>
    </source>
</evidence>
<evidence type="ECO:0000313" key="2">
    <source>
        <dbReference type="Proteomes" id="UP000515563"/>
    </source>
</evidence>